<dbReference type="GeneID" id="106178267"/>
<protein>
    <submittedName>
        <fullName evidence="4 5">Protein LLP homolog</fullName>
    </submittedName>
</protein>
<dbReference type="RefSeq" id="XP_013416840.1">
    <property type="nucleotide sequence ID" value="XM_013561386.1"/>
</dbReference>
<dbReference type="GO" id="GO:0097484">
    <property type="term" value="P:dendrite extension"/>
    <property type="evidence" value="ECO:0007669"/>
    <property type="project" value="TreeGrafter"/>
</dbReference>
<evidence type="ECO:0000313" key="5">
    <source>
        <dbReference type="RefSeq" id="XP_013416841.1"/>
    </source>
</evidence>
<dbReference type="InterPro" id="IPR018784">
    <property type="entry name" value="LLPH-like"/>
</dbReference>
<feature type="region of interest" description="Disordered" evidence="2">
    <location>
        <begin position="58"/>
        <end position="88"/>
    </location>
</feature>
<dbReference type="AlphaFoldDB" id="A0A1S3K3K1"/>
<dbReference type="GO" id="GO:0001099">
    <property type="term" value="F:basal RNA polymerase II transcription machinery binding"/>
    <property type="evidence" value="ECO:0007669"/>
    <property type="project" value="TreeGrafter"/>
</dbReference>
<dbReference type="Proteomes" id="UP000085678">
    <property type="component" value="Unplaced"/>
</dbReference>
<dbReference type="PANTHER" id="PTHR34253:SF1">
    <property type="entry name" value="PROTEIN LLP HOMOLOG"/>
    <property type="match status" value="1"/>
</dbReference>
<dbReference type="STRING" id="7574.A0A1S3K3K1"/>
<organism evidence="3 5">
    <name type="scientific">Lingula anatina</name>
    <name type="common">Brachiopod</name>
    <name type="synonym">Lingula unguis</name>
    <dbReference type="NCBI Taxonomy" id="7574"/>
    <lineage>
        <taxon>Eukaryota</taxon>
        <taxon>Metazoa</taxon>
        <taxon>Spiralia</taxon>
        <taxon>Lophotrochozoa</taxon>
        <taxon>Brachiopoda</taxon>
        <taxon>Linguliformea</taxon>
        <taxon>Lingulata</taxon>
        <taxon>Lingulida</taxon>
        <taxon>Linguloidea</taxon>
        <taxon>Lingulidae</taxon>
        <taxon>Lingula</taxon>
    </lineage>
</organism>
<dbReference type="OrthoDB" id="6257894at2759"/>
<comment type="similarity">
    <text evidence="1">Belongs to the learning-associated protein family.</text>
</comment>
<evidence type="ECO:0000313" key="4">
    <source>
        <dbReference type="RefSeq" id="XP_013416840.1"/>
    </source>
</evidence>
<evidence type="ECO:0000256" key="1">
    <source>
        <dbReference type="ARBA" id="ARBA00034118"/>
    </source>
</evidence>
<keyword evidence="3" id="KW-1185">Reference proteome</keyword>
<dbReference type="GO" id="GO:0005730">
    <property type="term" value="C:nucleolus"/>
    <property type="evidence" value="ECO:0007669"/>
    <property type="project" value="TreeGrafter"/>
</dbReference>
<dbReference type="GO" id="GO:0003723">
    <property type="term" value="F:RNA binding"/>
    <property type="evidence" value="ECO:0007669"/>
    <property type="project" value="TreeGrafter"/>
</dbReference>
<dbReference type="PANTHER" id="PTHR34253">
    <property type="entry name" value="PROTEIN LLP HOMOLOG"/>
    <property type="match status" value="1"/>
</dbReference>
<reference evidence="4 5" key="1">
    <citation type="submission" date="2025-04" db="UniProtKB">
        <authorList>
            <consortium name="RefSeq"/>
        </authorList>
    </citation>
    <scope>IDENTIFICATION</scope>
    <source>
        <tissue evidence="4 5">Gonads</tissue>
    </source>
</reference>
<proteinExistence type="inferred from homology"/>
<dbReference type="Pfam" id="PF10169">
    <property type="entry name" value="LLPH"/>
    <property type="match status" value="1"/>
</dbReference>
<name>A0A1S3K3K1_LINAN</name>
<accession>A0A1S3K3K1</accession>
<dbReference type="RefSeq" id="XP_013416841.1">
    <property type="nucleotide sequence ID" value="XM_013561387.1"/>
</dbReference>
<sequence length="119" mass="13923">MAKSLRSKWKRKMRAVKRVKNAPKELAKLKKILGTEAQKDVDMKELYTVTDASNIKKNKETTSGETMDIDQAPRKYDKKTMRDENGQYPVWMNKKAIKKVRARVKKAKNKKGKGRKLKW</sequence>
<gene>
    <name evidence="4 5" type="primary">LOC106178267</name>
</gene>
<dbReference type="KEGG" id="lak:106178267"/>
<evidence type="ECO:0000256" key="2">
    <source>
        <dbReference type="SAM" id="MobiDB-lite"/>
    </source>
</evidence>
<feature type="compositionally biased region" description="Basic and acidic residues" evidence="2">
    <location>
        <begin position="71"/>
        <end position="85"/>
    </location>
</feature>
<evidence type="ECO:0000313" key="3">
    <source>
        <dbReference type="Proteomes" id="UP000085678"/>
    </source>
</evidence>